<evidence type="ECO:0000256" key="3">
    <source>
        <dbReference type="PIRSR" id="PIRSR640198-3"/>
    </source>
</evidence>
<dbReference type="Gene3D" id="1.10.3290.10">
    <property type="entry name" value="Fido-like domain"/>
    <property type="match status" value="1"/>
</dbReference>
<proteinExistence type="predicted"/>
<accession>A0AA90SMC7</accession>
<sequence>MSDDVWGAIRAELRGCPYSLPDDRDIESCITMLREREGELRQGVDKAVTALKNMGLRQEVKWRQQHREIYESNAIEFAGADSLAETSQILNSRESAEAQEALAKGMLATAITREPKRLDVLGLNNARVLANNILDGLNEGRPLTEADIRDMHRHTVPTKSFAGRYKRLPNEILGSDHAPPLPDDVPIAMQELVGWVNGCVAMPATLTASIAHAWFAHVHPFDDGNGRVARLLVNLILAKHDLPPVIINHRSKRDDYIDALALSDEAGDIFPLTKFLVDSQKRFVREIGTPKNLRQIFNEYISNNEATDFRQWSRAFNSFFLELSAQLAQRHMYIHPHGDIDALTYKRLVNGSYEDEQWIATVSGPRRGSAEVRIGISVPPSEIYNALDTKDRFPGFYLQIRTPFRHDDPRRNLWFGSTFSGIQAITIRPGSRDRVYVSYAGSPSRLQWGYEADAADTLATALQVEIRNAPAGLGGQQMLW</sequence>
<reference evidence="5" key="1">
    <citation type="submission" date="2023-08" db="EMBL/GenBank/DDBJ databases">
        <title>The draft genome of Tsukamurella strandjordii strain 050030.</title>
        <authorList>
            <person name="Zhao F."/>
            <person name="Feng Y."/>
            <person name="Zong Z."/>
        </authorList>
    </citation>
    <scope>NUCLEOTIDE SEQUENCE</scope>
    <source>
        <strain evidence="5">050030</strain>
    </source>
</reference>
<feature type="binding site" evidence="2">
    <location>
        <begin position="223"/>
        <end position="230"/>
    </location>
    <ligand>
        <name>ATP</name>
        <dbReference type="ChEBI" id="CHEBI:30616"/>
    </ligand>
</feature>
<dbReference type="EMBL" id="JAUTIX010000005">
    <property type="protein sequence ID" value="MDP0399187.1"/>
    <property type="molecule type" value="Genomic_DNA"/>
</dbReference>
<organism evidence="5 6">
    <name type="scientific">Tsukamurella strandjordii</name>
    <dbReference type="NCBI Taxonomy" id="147577"/>
    <lineage>
        <taxon>Bacteria</taxon>
        <taxon>Bacillati</taxon>
        <taxon>Actinomycetota</taxon>
        <taxon>Actinomycetes</taxon>
        <taxon>Mycobacteriales</taxon>
        <taxon>Tsukamurellaceae</taxon>
        <taxon>Tsukamurella</taxon>
    </lineage>
</organism>
<evidence type="ECO:0000313" key="5">
    <source>
        <dbReference type="EMBL" id="MDP0399187.1"/>
    </source>
</evidence>
<dbReference type="Proteomes" id="UP001178281">
    <property type="component" value="Unassembled WGS sequence"/>
</dbReference>
<dbReference type="InterPro" id="IPR003812">
    <property type="entry name" value="Fido"/>
</dbReference>
<feature type="site" description="Important for autoinhibition of adenylyltransferase activity" evidence="3">
    <location>
        <position position="76"/>
    </location>
</feature>
<dbReference type="InterPro" id="IPR036597">
    <property type="entry name" value="Fido-like_dom_sf"/>
</dbReference>
<gene>
    <name evidence="5" type="ORF">Q7X28_14750</name>
</gene>
<protein>
    <submittedName>
        <fullName evidence="5">Fic family protein</fullName>
    </submittedName>
</protein>
<evidence type="ECO:0000256" key="1">
    <source>
        <dbReference type="PIRSR" id="PIRSR640198-1"/>
    </source>
</evidence>
<dbReference type="RefSeq" id="WP_305111892.1">
    <property type="nucleotide sequence ID" value="NZ_JAUTIX010000005.1"/>
</dbReference>
<keyword evidence="2" id="KW-0067">ATP-binding</keyword>
<dbReference type="PANTHER" id="PTHR13504:SF38">
    <property type="entry name" value="FIDO DOMAIN-CONTAINING PROTEIN"/>
    <property type="match status" value="1"/>
</dbReference>
<dbReference type="PANTHER" id="PTHR13504">
    <property type="entry name" value="FIDO DOMAIN-CONTAINING PROTEIN DDB_G0283145"/>
    <property type="match status" value="1"/>
</dbReference>
<keyword evidence="6" id="KW-1185">Reference proteome</keyword>
<dbReference type="AlphaFoldDB" id="A0AA90SMC7"/>
<comment type="caution">
    <text evidence="5">The sequence shown here is derived from an EMBL/GenBank/DDBJ whole genome shotgun (WGS) entry which is preliminary data.</text>
</comment>
<evidence type="ECO:0000259" key="4">
    <source>
        <dbReference type="PROSITE" id="PS51459"/>
    </source>
</evidence>
<evidence type="ECO:0000313" key="6">
    <source>
        <dbReference type="Proteomes" id="UP001178281"/>
    </source>
</evidence>
<dbReference type="InterPro" id="IPR040198">
    <property type="entry name" value="Fido_containing"/>
</dbReference>
<keyword evidence="2" id="KW-0547">Nucleotide-binding</keyword>
<dbReference type="SUPFAM" id="SSF140931">
    <property type="entry name" value="Fic-like"/>
    <property type="match status" value="1"/>
</dbReference>
<feature type="domain" description="Fido" evidence="4">
    <location>
        <begin position="143"/>
        <end position="278"/>
    </location>
</feature>
<dbReference type="PROSITE" id="PS51459">
    <property type="entry name" value="FIDO"/>
    <property type="match status" value="1"/>
</dbReference>
<dbReference type="Pfam" id="PF02661">
    <property type="entry name" value="Fic"/>
    <property type="match status" value="1"/>
</dbReference>
<evidence type="ECO:0000256" key="2">
    <source>
        <dbReference type="PIRSR" id="PIRSR640198-2"/>
    </source>
</evidence>
<dbReference type="GO" id="GO:0005524">
    <property type="term" value="F:ATP binding"/>
    <property type="evidence" value="ECO:0007669"/>
    <property type="project" value="UniProtKB-KW"/>
</dbReference>
<feature type="active site" evidence="1">
    <location>
        <position position="219"/>
    </location>
</feature>
<name>A0AA90SMC7_9ACTN</name>